<dbReference type="GO" id="GO:0003887">
    <property type="term" value="F:DNA-directed DNA polymerase activity"/>
    <property type="evidence" value="ECO:0007669"/>
    <property type="project" value="InterPro"/>
</dbReference>
<keyword evidence="2" id="KW-0378">Hydrolase</keyword>
<dbReference type="PANTHER" id="PTHR30231:SF42">
    <property type="entry name" value="EXONUCLEASE"/>
    <property type="match status" value="1"/>
</dbReference>
<feature type="domain" description="Exonuclease" evidence="4">
    <location>
        <begin position="5"/>
        <end position="168"/>
    </location>
</feature>
<evidence type="ECO:0000256" key="3">
    <source>
        <dbReference type="ARBA" id="ARBA00022839"/>
    </source>
</evidence>
<dbReference type="PANTHER" id="PTHR30231">
    <property type="entry name" value="DNA POLYMERASE III SUBUNIT EPSILON"/>
    <property type="match status" value="1"/>
</dbReference>
<organism evidence="5 6">
    <name type="scientific">Staphylococcus massiliensis S46</name>
    <dbReference type="NCBI Taxonomy" id="1229783"/>
    <lineage>
        <taxon>Bacteria</taxon>
        <taxon>Bacillati</taxon>
        <taxon>Bacillota</taxon>
        <taxon>Bacilli</taxon>
        <taxon>Bacillales</taxon>
        <taxon>Staphylococcaceae</taxon>
        <taxon>Staphylococcus</taxon>
    </lineage>
</organism>
<dbReference type="InterPro" id="IPR012337">
    <property type="entry name" value="RNaseH-like_sf"/>
</dbReference>
<dbReference type="GO" id="GO:0003677">
    <property type="term" value="F:DNA binding"/>
    <property type="evidence" value="ECO:0007669"/>
    <property type="project" value="InterPro"/>
</dbReference>
<dbReference type="FunFam" id="3.30.420.10:FF:000045">
    <property type="entry name" value="3'-5' exonuclease DinG"/>
    <property type="match status" value="1"/>
</dbReference>
<evidence type="ECO:0000256" key="1">
    <source>
        <dbReference type="ARBA" id="ARBA00022722"/>
    </source>
</evidence>
<evidence type="ECO:0000313" key="5">
    <source>
        <dbReference type="EMBL" id="EKU46844.1"/>
    </source>
</evidence>
<dbReference type="SMART" id="SM00479">
    <property type="entry name" value="EXOIII"/>
    <property type="match status" value="1"/>
</dbReference>
<comment type="caution">
    <text evidence="5">The sequence shown here is derived from an EMBL/GenBank/DDBJ whole genome shotgun (WGS) entry which is preliminary data.</text>
</comment>
<keyword evidence="3" id="KW-0269">Exonuclease</keyword>
<dbReference type="GO" id="GO:0006260">
    <property type="term" value="P:DNA replication"/>
    <property type="evidence" value="ECO:0007669"/>
    <property type="project" value="InterPro"/>
</dbReference>
<dbReference type="NCBIfam" id="TIGR00573">
    <property type="entry name" value="dnaq"/>
    <property type="match status" value="1"/>
</dbReference>
<dbReference type="InterPro" id="IPR036397">
    <property type="entry name" value="RNaseH_sf"/>
</dbReference>
<reference evidence="5 6" key="1">
    <citation type="journal article" date="2013" name="Genome Announc.">
        <title>Genome Sequence of Staphylococcus massiliensis Strain S46, Isolated from the Surface of Healthy Human Skin.</title>
        <authorList>
            <person name="Srivastav R."/>
            <person name="Singh A."/>
            <person name="Jangir P.K."/>
            <person name="Kumari C."/>
            <person name="Muduli S."/>
            <person name="Sharma R."/>
        </authorList>
    </citation>
    <scope>NUCLEOTIDE SEQUENCE [LARGE SCALE GENOMIC DNA]</scope>
    <source>
        <strain evidence="5 6">S46</strain>
    </source>
</reference>
<evidence type="ECO:0000259" key="4">
    <source>
        <dbReference type="SMART" id="SM00479"/>
    </source>
</evidence>
<dbReference type="GO" id="GO:0005829">
    <property type="term" value="C:cytosol"/>
    <property type="evidence" value="ECO:0007669"/>
    <property type="project" value="TreeGrafter"/>
</dbReference>
<dbReference type="CDD" id="cd06130">
    <property type="entry name" value="DNA_pol_III_epsilon_like"/>
    <property type="match status" value="1"/>
</dbReference>
<name>K9AHV4_9STAP</name>
<protein>
    <recommendedName>
        <fullName evidence="4">Exonuclease domain-containing protein</fullName>
    </recommendedName>
</protein>
<keyword evidence="1" id="KW-0540">Nuclease</keyword>
<sequence>MEKQTFIALDFKTANYKRTSICSVGMVKIVDNELMESFYTLVNPNDYFSQNNIRVHGIRPKDVFNAPTFDVVFPHMLDFIDGHPVVCHNAAFDMGVLHQSIKALNLKTPDITYFCSVQLARKTLQMPRYGLSHVMKFFNLDFNGHHNALADAKTCAMITYRLLRHYPSLDEVLLIYGESLQDKDY</sequence>
<evidence type="ECO:0000313" key="6">
    <source>
        <dbReference type="Proteomes" id="UP000009885"/>
    </source>
</evidence>
<dbReference type="InterPro" id="IPR006054">
    <property type="entry name" value="DnaQ"/>
</dbReference>
<proteinExistence type="predicted"/>
<dbReference type="AlphaFoldDB" id="K9AHV4"/>
<gene>
    <name evidence="5" type="ORF">C273_08591</name>
</gene>
<dbReference type="OrthoDB" id="9803913at2"/>
<dbReference type="Pfam" id="PF00929">
    <property type="entry name" value="RNase_T"/>
    <property type="match status" value="1"/>
</dbReference>
<dbReference type="Proteomes" id="UP000009885">
    <property type="component" value="Unassembled WGS sequence"/>
</dbReference>
<dbReference type="RefSeq" id="WP_009384044.1">
    <property type="nucleotide sequence ID" value="NZ_AMSQ01000014.1"/>
</dbReference>
<dbReference type="Gene3D" id="3.30.420.10">
    <property type="entry name" value="Ribonuclease H-like superfamily/Ribonuclease H"/>
    <property type="match status" value="1"/>
</dbReference>
<evidence type="ECO:0000256" key="2">
    <source>
        <dbReference type="ARBA" id="ARBA00022801"/>
    </source>
</evidence>
<dbReference type="EMBL" id="AMSQ01000014">
    <property type="protein sequence ID" value="EKU46844.1"/>
    <property type="molecule type" value="Genomic_DNA"/>
</dbReference>
<dbReference type="SUPFAM" id="SSF53098">
    <property type="entry name" value="Ribonuclease H-like"/>
    <property type="match status" value="1"/>
</dbReference>
<dbReference type="eggNOG" id="COG0847">
    <property type="taxonomic scope" value="Bacteria"/>
</dbReference>
<dbReference type="PATRIC" id="fig|1229783.3.peg.1729"/>
<dbReference type="InterPro" id="IPR013520">
    <property type="entry name" value="Ribonucl_H"/>
</dbReference>
<keyword evidence="6" id="KW-1185">Reference proteome</keyword>
<accession>K9AHV4</accession>
<dbReference type="STRING" id="1229783.C273_08591"/>
<dbReference type="GO" id="GO:0008408">
    <property type="term" value="F:3'-5' exonuclease activity"/>
    <property type="evidence" value="ECO:0007669"/>
    <property type="project" value="TreeGrafter"/>
</dbReference>